<gene>
    <name evidence="2" type="ORF">HZH68_014171</name>
</gene>
<dbReference type="Gene3D" id="1.25.10.10">
    <property type="entry name" value="Leucine-rich Repeat Variant"/>
    <property type="match status" value="1"/>
</dbReference>
<dbReference type="InterPro" id="IPR000225">
    <property type="entry name" value="Armadillo"/>
</dbReference>
<evidence type="ECO:0000313" key="2">
    <source>
        <dbReference type="EMBL" id="KAF7384559.1"/>
    </source>
</evidence>
<dbReference type="AlphaFoldDB" id="A0A834MUW7"/>
<sequence length="533" mass="59474">MTCSDETSSAPRGISCHGGYVINLNEYSPDGAFTIEDNMRFKKVTEFLKNILYPDKNNKGTKASKSIIMARVISQETYNEAVNENIEIFSMSPEEAIEETVKQFNSQGVDLSNIIKDLIITQDHDLILTYLDQLRSALTKKHYEKIPHVLDKLSVQLDKDIARRVYAGKRGCYGILLNIMKDCKYDTLILKSALETITSLMTGNPDLLDDKGVSIQMEILDKQEDKLVLQCLLRWIRACCIKHEANRQNIFNADIFNRLKKILTRDNATASEVRDACSVIRALVLDDDIRHEYGKAHEHATVIARGALDVLTGLLSRFKNEKAVMGDLMITLASLIVRNEFCQDVTDAGGLKFVLDIIINYPDSEKLNWQALKLLKALAGNDNVKSHIVTAGGGPLIVSVISRFKKFEGIVIAGLACISALTLRSPSNAGVFYDCGAPRIIIDCMKSYLKNLNVLKQAAWAIRNMSVRNKLECKEFIAYGVEEILNNALKIHGTKGESDIKAALRDLGLKVELKERWTGKGAKLNSEAEKRAS</sequence>
<evidence type="ECO:0000313" key="3">
    <source>
        <dbReference type="Proteomes" id="UP000617340"/>
    </source>
</evidence>
<dbReference type="Proteomes" id="UP000617340">
    <property type="component" value="Unassembled WGS sequence"/>
</dbReference>
<dbReference type="PANTHER" id="PTHR22895">
    <property type="entry name" value="ARMADILLO REPEAT-CONTAINING PROTEIN 6"/>
    <property type="match status" value="1"/>
</dbReference>
<proteinExistence type="predicted"/>
<keyword evidence="1" id="KW-0677">Repeat</keyword>
<dbReference type="PANTHER" id="PTHR22895:SF0">
    <property type="entry name" value="ARMADILLO REPEAT-CONTAINING PROTEIN 6"/>
    <property type="match status" value="1"/>
</dbReference>
<comment type="caution">
    <text evidence="2">The sequence shown here is derived from an EMBL/GenBank/DDBJ whole genome shotgun (WGS) entry which is preliminary data.</text>
</comment>
<protein>
    <recommendedName>
        <fullName evidence="4">Armadillo repeat-containing protein</fullName>
    </recommendedName>
</protein>
<evidence type="ECO:0008006" key="4">
    <source>
        <dbReference type="Google" id="ProtNLM"/>
    </source>
</evidence>
<accession>A0A834MUW7</accession>
<dbReference type="SUPFAM" id="SSF48371">
    <property type="entry name" value="ARM repeat"/>
    <property type="match status" value="1"/>
</dbReference>
<evidence type="ECO:0000256" key="1">
    <source>
        <dbReference type="ARBA" id="ARBA00022737"/>
    </source>
</evidence>
<dbReference type="InterPro" id="IPR016024">
    <property type="entry name" value="ARM-type_fold"/>
</dbReference>
<dbReference type="EMBL" id="JACSDZ010000017">
    <property type="protein sequence ID" value="KAF7384559.1"/>
    <property type="molecule type" value="Genomic_DNA"/>
</dbReference>
<dbReference type="InterPro" id="IPR011989">
    <property type="entry name" value="ARM-like"/>
</dbReference>
<reference evidence="2" key="1">
    <citation type="journal article" date="2020" name="G3 (Bethesda)">
        <title>High-Quality Assemblies for Three Invasive Social Wasps from the &lt;i&gt;Vespula&lt;/i&gt; Genus.</title>
        <authorList>
            <person name="Harrop T.W.R."/>
            <person name="Guhlin J."/>
            <person name="McLaughlin G.M."/>
            <person name="Permina E."/>
            <person name="Stockwell P."/>
            <person name="Gilligan J."/>
            <person name="Le Lec M.F."/>
            <person name="Gruber M.A.M."/>
            <person name="Quinn O."/>
            <person name="Lovegrove M."/>
            <person name="Duncan E.J."/>
            <person name="Remnant E.J."/>
            <person name="Van Eeckhoven J."/>
            <person name="Graham B."/>
            <person name="Knapp R.A."/>
            <person name="Langford K.W."/>
            <person name="Kronenberg Z."/>
            <person name="Press M.O."/>
            <person name="Eacker S.M."/>
            <person name="Wilson-Rankin E.E."/>
            <person name="Purcell J."/>
            <person name="Lester P.J."/>
            <person name="Dearden P.K."/>
        </authorList>
    </citation>
    <scope>NUCLEOTIDE SEQUENCE</scope>
    <source>
        <strain evidence="2">Linc-1</strain>
    </source>
</reference>
<keyword evidence="3" id="KW-1185">Reference proteome</keyword>
<organism evidence="2 3">
    <name type="scientific">Vespula germanica</name>
    <name type="common">German yellow jacket</name>
    <name type="synonym">Paravespula germanica</name>
    <dbReference type="NCBI Taxonomy" id="30212"/>
    <lineage>
        <taxon>Eukaryota</taxon>
        <taxon>Metazoa</taxon>
        <taxon>Ecdysozoa</taxon>
        <taxon>Arthropoda</taxon>
        <taxon>Hexapoda</taxon>
        <taxon>Insecta</taxon>
        <taxon>Pterygota</taxon>
        <taxon>Neoptera</taxon>
        <taxon>Endopterygota</taxon>
        <taxon>Hymenoptera</taxon>
        <taxon>Apocrita</taxon>
        <taxon>Aculeata</taxon>
        <taxon>Vespoidea</taxon>
        <taxon>Vespidae</taxon>
        <taxon>Vespinae</taxon>
        <taxon>Vespula</taxon>
    </lineage>
</organism>
<dbReference type="GO" id="GO:0002244">
    <property type="term" value="P:hematopoietic progenitor cell differentiation"/>
    <property type="evidence" value="ECO:0007669"/>
    <property type="project" value="TreeGrafter"/>
</dbReference>
<name>A0A834MUW7_VESGE</name>
<dbReference type="SMART" id="SM00185">
    <property type="entry name" value="ARM"/>
    <property type="match status" value="4"/>
</dbReference>